<dbReference type="SMART" id="SM00849">
    <property type="entry name" value="Lactamase_B"/>
    <property type="match status" value="1"/>
</dbReference>
<dbReference type="PANTHER" id="PTHR42951:SF4">
    <property type="entry name" value="ACYL-COENZYME A THIOESTERASE MBLAC2"/>
    <property type="match status" value="1"/>
</dbReference>
<comment type="caution">
    <text evidence="3">The sequence shown here is derived from an EMBL/GenBank/DDBJ whole genome shotgun (WGS) entry which is preliminary data.</text>
</comment>
<dbReference type="EMBL" id="VLTN01000019">
    <property type="protein sequence ID" value="KAA0152716.1"/>
    <property type="molecule type" value="Genomic_DNA"/>
</dbReference>
<dbReference type="Gene3D" id="3.60.15.10">
    <property type="entry name" value="Ribonuclease Z/Hydroxyacylglutathione hydrolase-like"/>
    <property type="match status" value="1"/>
</dbReference>
<reference evidence="3 4" key="1">
    <citation type="submission" date="2019-07" db="EMBL/GenBank/DDBJ databases">
        <title>Genomes of Cafeteria roenbergensis.</title>
        <authorList>
            <person name="Fischer M.G."/>
            <person name="Hackl T."/>
            <person name="Roman M."/>
        </authorList>
    </citation>
    <scope>NUCLEOTIDE SEQUENCE [LARGE SCALE GENOMIC DNA]</scope>
    <source>
        <strain evidence="3 4">BVI</strain>
    </source>
</reference>
<dbReference type="Proteomes" id="UP000323011">
    <property type="component" value="Unassembled WGS sequence"/>
</dbReference>
<dbReference type="Pfam" id="PF00753">
    <property type="entry name" value="Lactamase_B"/>
    <property type="match status" value="1"/>
</dbReference>
<organism evidence="3 4">
    <name type="scientific">Cafeteria roenbergensis</name>
    <name type="common">Marine flagellate</name>
    <dbReference type="NCBI Taxonomy" id="33653"/>
    <lineage>
        <taxon>Eukaryota</taxon>
        <taxon>Sar</taxon>
        <taxon>Stramenopiles</taxon>
        <taxon>Bigyra</taxon>
        <taxon>Opalozoa</taxon>
        <taxon>Bicosoecida</taxon>
        <taxon>Cafeteriaceae</taxon>
        <taxon>Cafeteria</taxon>
    </lineage>
</organism>
<accession>A0A5A8CI84</accession>
<dbReference type="InterPro" id="IPR050855">
    <property type="entry name" value="NDM-1-like"/>
</dbReference>
<dbReference type="SUPFAM" id="SSF56281">
    <property type="entry name" value="Metallo-hydrolase/oxidoreductase"/>
    <property type="match status" value="1"/>
</dbReference>
<name>A0A5A8CI84_CAFRO</name>
<dbReference type="InterPro" id="IPR001279">
    <property type="entry name" value="Metallo-B-lactamas"/>
</dbReference>
<evidence type="ECO:0000256" key="1">
    <source>
        <dbReference type="SAM" id="MobiDB-lite"/>
    </source>
</evidence>
<dbReference type="InterPro" id="IPR036866">
    <property type="entry name" value="RibonucZ/Hydroxyglut_hydro"/>
</dbReference>
<sequence length="408" mass="41674">MASASSTFAGAGEASVFDGPFCISRLSPCLFKLVEADPFGQAPFCFAIIGSDKVVVVDTGTGAAGASLREVLDRQLNPGRLPYVVICTHNHFDHVGGAAGFAGSEICMGKQNPTYSKNLEVTSLAAGVGARVKPFEVTRWLEDGDEVWLDDSDRSRFNRLSVHFTPGHALDHIAVFFERELRLFVGDTLYPFTAIDLANMGSNVPDYRATLGKIAALASRAETAGIPAAPAGTGAAHAAPKIDGDPPAAGKPACSPGAAPQGPAGPAAAAPGPEAAKGAAVSEAASTAIAEVEAKASKVKQLLDEWLGIPEDEAAASFDPWGVMEACGWDVAAAATAIQDLGDAAGEIAPPGSYAMPTSTDEAGALLEGVLAGAVEPCTVSAEDATAEYRGESYAFVLPHPLPAPKGA</sequence>
<proteinExistence type="predicted"/>
<evidence type="ECO:0000313" key="4">
    <source>
        <dbReference type="Proteomes" id="UP000323011"/>
    </source>
</evidence>
<feature type="compositionally biased region" description="Low complexity" evidence="1">
    <location>
        <begin position="230"/>
        <end position="239"/>
    </location>
</feature>
<feature type="domain" description="Metallo-beta-lactamase" evidence="2">
    <location>
        <begin position="42"/>
        <end position="232"/>
    </location>
</feature>
<dbReference type="OMA" id="CGHVEAN"/>
<dbReference type="AlphaFoldDB" id="A0A5A8CI84"/>
<evidence type="ECO:0000313" key="3">
    <source>
        <dbReference type="EMBL" id="KAA0152716.1"/>
    </source>
</evidence>
<gene>
    <name evidence="3" type="ORF">FNF29_03605</name>
</gene>
<protein>
    <recommendedName>
        <fullName evidence="2">Metallo-beta-lactamase domain-containing protein</fullName>
    </recommendedName>
</protein>
<feature type="compositionally biased region" description="Low complexity" evidence="1">
    <location>
        <begin position="252"/>
        <end position="273"/>
    </location>
</feature>
<dbReference type="PANTHER" id="PTHR42951">
    <property type="entry name" value="METALLO-BETA-LACTAMASE DOMAIN-CONTAINING"/>
    <property type="match status" value="1"/>
</dbReference>
<feature type="region of interest" description="Disordered" evidence="1">
    <location>
        <begin position="230"/>
        <end position="273"/>
    </location>
</feature>
<keyword evidence="4" id="KW-1185">Reference proteome</keyword>
<evidence type="ECO:0000259" key="2">
    <source>
        <dbReference type="SMART" id="SM00849"/>
    </source>
</evidence>